<reference evidence="1 2" key="1">
    <citation type="submission" date="2019-09" db="EMBL/GenBank/DDBJ databases">
        <title>Gimesia benthica sp. nov., a novel bacterium isolated from deep-sea water of the Northwest Indian Ocean.</title>
        <authorList>
            <person name="Dai X."/>
        </authorList>
    </citation>
    <scope>NUCLEOTIDE SEQUENCE [LARGE SCALE GENOMIC DNA]</scope>
    <source>
        <strain evidence="1 2">E7</strain>
    </source>
</reference>
<name>A0A6I6ADK4_9PLAN</name>
<dbReference type="EMBL" id="CP043930">
    <property type="protein sequence ID" value="QGQ23660.1"/>
    <property type="molecule type" value="Genomic_DNA"/>
</dbReference>
<evidence type="ECO:0000313" key="1">
    <source>
        <dbReference type="EMBL" id="QGQ23660.1"/>
    </source>
</evidence>
<protein>
    <submittedName>
        <fullName evidence="1">Uncharacterized protein</fullName>
    </submittedName>
</protein>
<gene>
    <name evidence="1" type="ORF">F1728_13660</name>
</gene>
<dbReference type="AlphaFoldDB" id="A0A6I6ADK4"/>
<evidence type="ECO:0000313" key="2">
    <source>
        <dbReference type="Proteomes" id="UP000427281"/>
    </source>
</evidence>
<sequence length="75" mass="8854">MPEEKQKSSDCQYQLELGDEVVAAIVAIGYEFPWTYGRLINFPEFERFRTYFTDDNDWPEDDVDLEALCGEIHTR</sequence>
<organism evidence="1 2">
    <name type="scientific">Gimesia benthica</name>
    <dbReference type="NCBI Taxonomy" id="2608982"/>
    <lineage>
        <taxon>Bacteria</taxon>
        <taxon>Pseudomonadati</taxon>
        <taxon>Planctomycetota</taxon>
        <taxon>Planctomycetia</taxon>
        <taxon>Planctomycetales</taxon>
        <taxon>Planctomycetaceae</taxon>
        <taxon>Gimesia</taxon>
    </lineage>
</organism>
<proteinExistence type="predicted"/>
<dbReference type="RefSeq" id="WP_155364583.1">
    <property type="nucleotide sequence ID" value="NZ_CP043930.1"/>
</dbReference>
<keyword evidence="2" id="KW-1185">Reference proteome</keyword>
<accession>A0A6I6ADK4</accession>
<dbReference type="KEGG" id="gim:F1728_13660"/>
<dbReference type="Proteomes" id="UP000427281">
    <property type="component" value="Chromosome"/>
</dbReference>